<sequence>MLKNVHQRLTNWEKDSKGVSQQQCEDGVITLLKRGLHLIEDVPSSALYAEFKQLAECLGDDAEESFDIFQLKTIGKDEKMCFIKKFIMEMCMETPLPEGMQQIAFGESSARSSSGARTVGKSPDVGDYSSLPSKYQDSAFSNKDMNEVSPSGENLIIQKEVPVVPEVPLTQLVSNEIPDSNERPQLVASTAKTTSYCSSQFQSLWSRNDTSKTLSEERDNLRIAATSLGGFQGNFARGNNDLRSSTGAHNYNEFQQELFTSPLVPLDRKEIITKVGTSTSYLSNYNYVSIPNHTSRASSTTENQVLTASERVESEGNHVSSSSSSDREKAPHPWTTDSNGESAFRGAAPIIPWYQQRLNQGNLWCQRSSEAEEPGRTNRQSLRSFLFNGNEEQKIGSIKTKEEVAPVTPLMVPPPRDERSISRNSSLSSISPFRPYDDNVFNGTPHSHSPAAKLHRSRSTSETSDVAVIGVRERVIELQHRSATASPSAATKQHFPPLSLIPQLRQRKFELTVDWLERLEGQLKQYMESSCREYNVILRWMLSCGSRQEDIYAATSLQTSVEDFVSHLTARDAINGSRAVLPPQPIRGDDYFNSNEMHLHTTSSDWKTNRPSIRKWRYGVHNRNSTVSSASGKSVRWAFPNIATVVEYSQVTLSPVESVFVC</sequence>
<protein>
    <submittedName>
        <fullName evidence="2">Hypothetical transcript</fullName>
    </submittedName>
</protein>
<dbReference type="EMBL" id="LN902843">
    <property type="protein sequence ID" value="CDS37065.1"/>
    <property type="molecule type" value="Genomic_DNA"/>
</dbReference>
<feature type="region of interest" description="Disordered" evidence="1">
    <location>
        <begin position="293"/>
        <end position="342"/>
    </location>
</feature>
<dbReference type="Proteomes" id="UP000017246">
    <property type="component" value="Unassembled WGS sequence"/>
</dbReference>
<proteinExistence type="predicted"/>
<feature type="compositionally biased region" description="Polar residues" evidence="1">
    <location>
        <begin position="293"/>
        <end position="307"/>
    </location>
</feature>
<feature type="region of interest" description="Disordered" evidence="1">
    <location>
        <begin position="408"/>
        <end position="427"/>
    </location>
</feature>
<reference evidence="2" key="1">
    <citation type="journal article" date="2013" name="Nature">
        <title>The genomes of four tapeworm species reveal adaptations to parasitism.</title>
        <authorList>
            <person name="Tsai I.J."/>
            <person name="Zarowiecki M."/>
            <person name="Holroyd N."/>
            <person name="Garciarrubio A."/>
            <person name="Sanchez-Flores A."/>
            <person name="Brooks K.L."/>
            <person name="Tracey A."/>
            <person name="Bobes R.J."/>
            <person name="Fragoso G."/>
            <person name="Sciutto E."/>
            <person name="Aslett M."/>
            <person name="Beasley H."/>
            <person name="Bennett H.M."/>
            <person name="Cai J."/>
            <person name="Camicia F."/>
            <person name="Clark R."/>
            <person name="Cucher M."/>
            <person name="De Silva N."/>
            <person name="Day T.A."/>
            <person name="Deplazes P."/>
            <person name="Estrada K."/>
            <person name="Fernandez C."/>
            <person name="Holland P.W."/>
            <person name="Hou J."/>
            <person name="Hu S."/>
            <person name="Huckvale T."/>
            <person name="Hung S.S."/>
            <person name="Kamenetzky L."/>
            <person name="Keane J.A."/>
            <person name="Kiss F."/>
            <person name="Koziol U."/>
            <person name="Lambert O."/>
            <person name="Liu K."/>
            <person name="Luo X."/>
            <person name="Luo Y."/>
            <person name="Macchiaroli N."/>
            <person name="Nichol S."/>
            <person name="Paps J."/>
            <person name="Parkinson J."/>
            <person name="Pouchkina-Stantcheva N."/>
            <person name="Riddiford N."/>
            <person name="Rosenzvit M."/>
            <person name="Salinas G."/>
            <person name="Wasmuth J.D."/>
            <person name="Zamanian M."/>
            <person name="Zheng Y."/>
            <person name="Cai X."/>
            <person name="Soberon X."/>
            <person name="Olson P.D."/>
            <person name="Laclette J.P."/>
            <person name="Brehm K."/>
            <person name="Berriman M."/>
            <person name="Garciarrubio A."/>
            <person name="Bobes R.J."/>
            <person name="Fragoso G."/>
            <person name="Sanchez-Flores A."/>
            <person name="Estrada K."/>
            <person name="Cevallos M.A."/>
            <person name="Morett E."/>
            <person name="Gonzalez V."/>
            <person name="Portillo T."/>
            <person name="Ochoa-Leyva A."/>
            <person name="Jose M.V."/>
            <person name="Sciutto E."/>
            <person name="Landa A."/>
            <person name="Jimenez L."/>
            <person name="Valdes V."/>
            <person name="Carrero J.C."/>
            <person name="Larralde C."/>
            <person name="Morales-Montor J."/>
            <person name="Limon-Lason J."/>
            <person name="Soberon X."/>
            <person name="Laclette J.P."/>
        </authorList>
    </citation>
    <scope>NUCLEOTIDE SEQUENCE [LARGE SCALE GENOMIC DNA]</scope>
</reference>
<feature type="compositionally biased region" description="Low complexity" evidence="1">
    <location>
        <begin position="106"/>
        <end position="117"/>
    </location>
</feature>
<evidence type="ECO:0000313" key="2">
    <source>
        <dbReference type="EMBL" id="CDS37065.1"/>
    </source>
</evidence>
<dbReference type="STRING" id="6211.A0A068Y4F8"/>
<name>A0A068Y4F8_ECHMU</name>
<feature type="region of interest" description="Disordered" evidence="1">
    <location>
        <begin position="106"/>
        <end position="147"/>
    </location>
</feature>
<dbReference type="OMA" id="ESSCREY"/>
<keyword evidence="3" id="KW-1185">Reference proteome</keyword>
<feature type="compositionally biased region" description="Polar residues" evidence="1">
    <location>
        <begin position="130"/>
        <end position="147"/>
    </location>
</feature>
<dbReference type="AlphaFoldDB" id="A0A068Y4F8"/>
<reference evidence="2" key="2">
    <citation type="submission" date="2015-11" db="EMBL/GenBank/DDBJ databases">
        <authorList>
            <person name="Zhang Y."/>
            <person name="Guo Z."/>
        </authorList>
    </citation>
    <scope>NUCLEOTIDE SEQUENCE</scope>
</reference>
<gene>
    <name evidence="2" type="ORF">EmuJ_000429650</name>
</gene>
<evidence type="ECO:0000256" key="1">
    <source>
        <dbReference type="SAM" id="MobiDB-lite"/>
    </source>
</evidence>
<dbReference type="OrthoDB" id="10529877at2759"/>
<evidence type="ECO:0000313" key="3">
    <source>
        <dbReference type="Proteomes" id="UP000017246"/>
    </source>
</evidence>
<organism evidence="2 3">
    <name type="scientific">Echinococcus multilocularis</name>
    <name type="common">Fox tapeworm</name>
    <dbReference type="NCBI Taxonomy" id="6211"/>
    <lineage>
        <taxon>Eukaryota</taxon>
        <taxon>Metazoa</taxon>
        <taxon>Spiralia</taxon>
        <taxon>Lophotrochozoa</taxon>
        <taxon>Platyhelminthes</taxon>
        <taxon>Cestoda</taxon>
        <taxon>Eucestoda</taxon>
        <taxon>Cyclophyllidea</taxon>
        <taxon>Taeniidae</taxon>
        <taxon>Echinococcus</taxon>
    </lineage>
</organism>
<accession>A0A068Y4F8</accession>